<proteinExistence type="inferred from homology"/>
<comment type="similarity">
    <text evidence="2">Belongs to the TRM6/GCD10 family.</text>
</comment>
<dbReference type="AlphaFoldDB" id="A0A0K9PPV2"/>
<dbReference type="GO" id="GO:0005634">
    <property type="term" value="C:nucleus"/>
    <property type="evidence" value="ECO:0000318"/>
    <property type="project" value="GO_Central"/>
</dbReference>
<keyword evidence="9" id="KW-1185">Reference proteome</keyword>
<dbReference type="PANTHER" id="PTHR12945:SF0">
    <property type="entry name" value="TRNA (ADENINE(58)-N(1))-METHYLTRANSFERASE NON-CATALYTIC SUBUNIT TRM6"/>
    <property type="match status" value="1"/>
</dbReference>
<dbReference type="STRING" id="29655.A0A0K9PPV2"/>
<dbReference type="InterPro" id="IPR017423">
    <property type="entry name" value="TRM6"/>
</dbReference>
<keyword evidence="4" id="KW-0819">tRNA processing</keyword>
<accession>A0A0K9PPV2</accession>
<comment type="subcellular location">
    <subcellularLocation>
        <location evidence="1">Nucleus</location>
    </subcellularLocation>
</comment>
<comment type="caution">
    <text evidence="8">The sequence shown here is derived from an EMBL/GenBank/DDBJ whole genome shotgun (WGS) entry which is preliminary data.</text>
</comment>
<dbReference type="OrthoDB" id="10254665at2759"/>
<evidence type="ECO:0000313" key="8">
    <source>
        <dbReference type="EMBL" id="KMZ70260.1"/>
    </source>
</evidence>
<evidence type="ECO:0000256" key="5">
    <source>
        <dbReference type="ARBA" id="ARBA00023242"/>
    </source>
</evidence>
<dbReference type="OMA" id="TRCRPYQ"/>
<dbReference type="Proteomes" id="UP000036987">
    <property type="component" value="Unassembled WGS sequence"/>
</dbReference>
<evidence type="ECO:0000256" key="6">
    <source>
        <dbReference type="ARBA" id="ARBA00032319"/>
    </source>
</evidence>
<evidence type="ECO:0000256" key="4">
    <source>
        <dbReference type="ARBA" id="ARBA00022694"/>
    </source>
</evidence>
<evidence type="ECO:0000256" key="7">
    <source>
        <dbReference type="SAM" id="MobiDB-lite"/>
    </source>
</evidence>
<dbReference type="GO" id="GO:0030488">
    <property type="term" value="P:tRNA methylation"/>
    <property type="evidence" value="ECO:0007669"/>
    <property type="project" value="InterPro"/>
</dbReference>
<feature type="compositionally biased region" description="Polar residues" evidence="7">
    <location>
        <begin position="82"/>
        <end position="93"/>
    </location>
</feature>
<dbReference type="GO" id="GO:0031515">
    <property type="term" value="C:tRNA (m1A) methyltransferase complex"/>
    <property type="evidence" value="ECO:0000318"/>
    <property type="project" value="GO_Central"/>
</dbReference>
<sequence length="509" mass="56163">MEEGNTTNAHEDSQRVTWEGCSVLLDVNDGDRFVFARLTTAATLSVGSYQIPLGPLIGRPFGSLFQMRTGPDGPFLIEDQSKASSDSQHTNGADTKENGMDWKNNQSKDNRALNDTNTAQNLQHSDIVEMKREGVSGDQIIEALISNSSTFAEKTVFSQEKYKIKKQKKFAPKVLLRRPWARSICEAYLKKKPVKIGYLRFDTLSLMLASANVSGYSDVLVVDQTGGMVTGAVAERLGSTGNVCCTYLGLKSYPIDIVKIFNFSPDLCSRILQSPLPVLSSVRVEDTQILQNPVNSIPSEIATTNSLLNSTPSQVSMTNSPLNPTPSQISMTNSPLNPRPSQIPITCADIVKIDVSSRQSIPSPKDHLEETSDCTDMNLKCTDKAFERRKVSCNPGQNATQARVNLWKERGFTSLIIAAPNLDLDSLVEDLLPLLTYSAPFVIYHQFLQPLAVCMKKLMTSKIAIALRISEPFIREYQVLPGRTHPFMEMNGFGGYILSGIRVQEIPES</sequence>
<evidence type="ECO:0000313" key="9">
    <source>
        <dbReference type="Proteomes" id="UP000036987"/>
    </source>
</evidence>
<keyword evidence="8" id="KW-0808">Transferase</keyword>
<dbReference type="Pfam" id="PF04189">
    <property type="entry name" value="Gcd10p"/>
    <property type="match status" value="1"/>
</dbReference>
<keyword evidence="5" id="KW-0539">Nucleus</keyword>
<reference evidence="9" key="1">
    <citation type="journal article" date="2016" name="Nature">
        <title>The genome of the seagrass Zostera marina reveals angiosperm adaptation to the sea.</title>
        <authorList>
            <person name="Olsen J.L."/>
            <person name="Rouze P."/>
            <person name="Verhelst B."/>
            <person name="Lin Y.-C."/>
            <person name="Bayer T."/>
            <person name="Collen J."/>
            <person name="Dattolo E."/>
            <person name="De Paoli E."/>
            <person name="Dittami S."/>
            <person name="Maumus F."/>
            <person name="Michel G."/>
            <person name="Kersting A."/>
            <person name="Lauritano C."/>
            <person name="Lohaus R."/>
            <person name="Toepel M."/>
            <person name="Tonon T."/>
            <person name="Vanneste K."/>
            <person name="Amirebrahimi M."/>
            <person name="Brakel J."/>
            <person name="Bostroem C."/>
            <person name="Chovatia M."/>
            <person name="Grimwood J."/>
            <person name="Jenkins J.W."/>
            <person name="Jueterbock A."/>
            <person name="Mraz A."/>
            <person name="Stam W.T."/>
            <person name="Tice H."/>
            <person name="Bornberg-Bauer E."/>
            <person name="Green P.J."/>
            <person name="Pearson G.A."/>
            <person name="Procaccini G."/>
            <person name="Duarte C.M."/>
            <person name="Schmutz J."/>
            <person name="Reusch T.B.H."/>
            <person name="Van de Peer Y."/>
        </authorList>
    </citation>
    <scope>NUCLEOTIDE SEQUENCE [LARGE SCALE GENOMIC DNA]</scope>
    <source>
        <strain evidence="9">cv. Finnish</strain>
    </source>
</reference>
<evidence type="ECO:0000256" key="3">
    <source>
        <dbReference type="ARBA" id="ARBA00021704"/>
    </source>
</evidence>
<dbReference type="PANTHER" id="PTHR12945">
    <property type="entry name" value="TRANSLATION INITIATION FACTOR EIF3-RELATED"/>
    <property type="match status" value="1"/>
</dbReference>
<feature type="compositionally biased region" description="Basic and acidic residues" evidence="7">
    <location>
        <begin position="94"/>
        <end position="112"/>
    </location>
</feature>
<dbReference type="EMBL" id="LFYR01000729">
    <property type="protein sequence ID" value="KMZ70260.1"/>
    <property type="molecule type" value="Genomic_DNA"/>
</dbReference>
<dbReference type="GO" id="GO:0008168">
    <property type="term" value="F:methyltransferase activity"/>
    <property type="evidence" value="ECO:0007669"/>
    <property type="project" value="UniProtKB-KW"/>
</dbReference>
<protein>
    <recommendedName>
        <fullName evidence="3">tRNA (adenine(58)-N(1))-methyltransferase non-catalytic subunit TRM6</fullName>
    </recommendedName>
    <alternativeName>
        <fullName evidence="6">tRNA(m1A58)-methyltransferase subunit TRM6</fullName>
    </alternativeName>
</protein>
<name>A0A0K9PPV2_ZOSMR</name>
<organism evidence="8 9">
    <name type="scientific">Zostera marina</name>
    <name type="common">Eelgrass</name>
    <dbReference type="NCBI Taxonomy" id="29655"/>
    <lineage>
        <taxon>Eukaryota</taxon>
        <taxon>Viridiplantae</taxon>
        <taxon>Streptophyta</taxon>
        <taxon>Embryophyta</taxon>
        <taxon>Tracheophyta</taxon>
        <taxon>Spermatophyta</taxon>
        <taxon>Magnoliopsida</taxon>
        <taxon>Liliopsida</taxon>
        <taxon>Zosteraceae</taxon>
        <taxon>Zostera</taxon>
    </lineage>
</organism>
<evidence type="ECO:0000256" key="2">
    <source>
        <dbReference type="ARBA" id="ARBA00008320"/>
    </source>
</evidence>
<keyword evidence="8" id="KW-0489">Methyltransferase</keyword>
<evidence type="ECO:0000256" key="1">
    <source>
        <dbReference type="ARBA" id="ARBA00004123"/>
    </source>
</evidence>
<feature type="region of interest" description="Disordered" evidence="7">
    <location>
        <begin position="72"/>
        <end position="119"/>
    </location>
</feature>
<gene>
    <name evidence="8" type="ORF">ZOSMA_1G02370</name>
</gene>